<feature type="transmembrane region" description="Helical" evidence="8">
    <location>
        <begin position="44"/>
        <end position="61"/>
    </location>
</feature>
<dbReference type="GO" id="GO:0000155">
    <property type="term" value="F:phosphorelay sensor kinase activity"/>
    <property type="evidence" value="ECO:0007669"/>
    <property type="project" value="InterPro"/>
</dbReference>
<dbReference type="Pfam" id="PF00512">
    <property type="entry name" value="HisKA"/>
    <property type="match status" value="1"/>
</dbReference>
<keyword evidence="7" id="KW-0175">Coiled coil</keyword>
<dbReference type="InterPro" id="IPR003661">
    <property type="entry name" value="HisK_dim/P_dom"/>
</dbReference>
<dbReference type="AlphaFoldDB" id="A0A5K7SFU3"/>
<keyword evidence="11" id="KW-1185">Reference proteome</keyword>
<dbReference type="EC" id="2.7.13.3" evidence="2"/>
<protein>
    <recommendedName>
        <fullName evidence="2">histidine kinase</fullName>
        <ecNumber evidence="2">2.7.13.3</ecNumber>
    </recommendedName>
</protein>
<dbReference type="RefSeq" id="WP_318348514.1">
    <property type="nucleotide sequence ID" value="NZ_AP018694.1"/>
</dbReference>
<keyword evidence="3" id="KW-0597">Phosphoprotein</keyword>
<dbReference type="PRINTS" id="PR00344">
    <property type="entry name" value="BCTRLSENSOR"/>
</dbReference>
<dbReference type="PROSITE" id="PS50109">
    <property type="entry name" value="HIS_KIN"/>
    <property type="match status" value="1"/>
</dbReference>
<dbReference type="PANTHER" id="PTHR43711">
    <property type="entry name" value="TWO-COMPONENT HISTIDINE KINASE"/>
    <property type="match status" value="1"/>
</dbReference>
<dbReference type="SUPFAM" id="SSF47384">
    <property type="entry name" value="Homodimeric domain of signal transducing histidine kinase"/>
    <property type="match status" value="1"/>
</dbReference>
<evidence type="ECO:0000256" key="1">
    <source>
        <dbReference type="ARBA" id="ARBA00000085"/>
    </source>
</evidence>
<dbReference type="SMART" id="SM00387">
    <property type="entry name" value="HATPase_c"/>
    <property type="match status" value="1"/>
</dbReference>
<keyword evidence="5 10" id="KW-0418">Kinase</keyword>
<feature type="domain" description="Histidine kinase" evidence="9">
    <location>
        <begin position="95"/>
        <end position="315"/>
    </location>
</feature>
<feature type="coiled-coil region" evidence="7">
    <location>
        <begin position="61"/>
        <end position="88"/>
    </location>
</feature>
<dbReference type="PANTHER" id="PTHR43711:SF31">
    <property type="entry name" value="HISTIDINE KINASE"/>
    <property type="match status" value="1"/>
</dbReference>
<dbReference type="KEGG" id="anf:AQPE_4546"/>
<dbReference type="EMBL" id="AP018694">
    <property type="protein sequence ID" value="BBE20355.1"/>
    <property type="molecule type" value="Genomic_DNA"/>
</dbReference>
<evidence type="ECO:0000256" key="7">
    <source>
        <dbReference type="SAM" id="Coils"/>
    </source>
</evidence>
<evidence type="ECO:0000256" key="2">
    <source>
        <dbReference type="ARBA" id="ARBA00012438"/>
    </source>
</evidence>
<dbReference type="InterPro" id="IPR005467">
    <property type="entry name" value="His_kinase_dom"/>
</dbReference>
<name>A0A5K7SFU3_9BACT</name>
<dbReference type="Gene3D" id="3.30.565.10">
    <property type="entry name" value="Histidine kinase-like ATPase, C-terminal domain"/>
    <property type="match status" value="1"/>
</dbReference>
<evidence type="ECO:0000256" key="4">
    <source>
        <dbReference type="ARBA" id="ARBA00022679"/>
    </source>
</evidence>
<gene>
    <name evidence="10" type="ORF">AQPE_4546</name>
</gene>
<dbReference type="Gene3D" id="1.10.287.130">
    <property type="match status" value="1"/>
</dbReference>
<keyword evidence="8" id="KW-0472">Membrane</keyword>
<dbReference type="SUPFAM" id="SSF55874">
    <property type="entry name" value="ATPase domain of HSP90 chaperone/DNA topoisomerase II/histidine kinase"/>
    <property type="match status" value="1"/>
</dbReference>
<comment type="catalytic activity">
    <reaction evidence="1">
        <text>ATP + protein L-histidine = ADP + protein N-phospho-L-histidine.</text>
        <dbReference type="EC" id="2.7.13.3"/>
    </reaction>
</comment>
<evidence type="ECO:0000313" key="11">
    <source>
        <dbReference type="Proteomes" id="UP001193389"/>
    </source>
</evidence>
<evidence type="ECO:0000256" key="8">
    <source>
        <dbReference type="SAM" id="Phobius"/>
    </source>
</evidence>
<dbReference type="InterPro" id="IPR036097">
    <property type="entry name" value="HisK_dim/P_sf"/>
</dbReference>
<dbReference type="InterPro" id="IPR050736">
    <property type="entry name" value="Sensor_HK_Regulatory"/>
</dbReference>
<dbReference type="Proteomes" id="UP001193389">
    <property type="component" value="Chromosome"/>
</dbReference>
<dbReference type="InterPro" id="IPR036890">
    <property type="entry name" value="HATPase_C_sf"/>
</dbReference>
<dbReference type="SMART" id="SM00388">
    <property type="entry name" value="HisKA"/>
    <property type="match status" value="1"/>
</dbReference>
<dbReference type="Pfam" id="PF02518">
    <property type="entry name" value="HATPase_c"/>
    <property type="match status" value="1"/>
</dbReference>
<evidence type="ECO:0000256" key="6">
    <source>
        <dbReference type="ARBA" id="ARBA00023012"/>
    </source>
</evidence>
<dbReference type="InterPro" id="IPR004358">
    <property type="entry name" value="Sig_transdc_His_kin-like_C"/>
</dbReference>
<keyword evidence="8" id="KW-0812">Transmembrane</keyword>
<accession>A0A5K7SFU3</accession>
<evidence type="ECO:0000259" key="9">
    <source>
        <dbReference type="PROSITE" id="PS50109"/>
    </source>
</evidence>
<proteinExistence type="predicted"/>
<reference evidence="10" key="1">
    <citation type="journal article" date="2020" name="Int. J. Syst. Evol. Microbiol.">
        <title>Aquipluma nitroreducens gen. nov. sp. nov., a novel facultatively anaerobic bacterium isolated from a freshwater lake.</title>
        <authorList>
            <person name="Watanabe M."/>
            <person name="Kojima H."/>
            <person name="Fukui M."/>
        </authorList>
    </citation>
    <scope>NUCLEOTIDE SEQUENCE</scope>
    <source>
        <strain evidence="10">MeG22</strain>
    </source>
</reference>
<organism evidence="10 11">
    <name type="scientific">Aquipluma nitroreducens</name>
    <dbReference type="NCBI Taxonomy" id="2010828"/>
    <lineage>
        <taxon>Bacteria</taxon>
        <taxon>Pseudomonadati</taxon>
        <taxon>Bacteroidota</taxon>
        <taxon>Bacteroidia</taxon>
        <taxon>Marinilabiliales</taxon>
        <taxon>Prolixibacteraceae</taxon>
        <taxon>Aquipluma</taxon>
    </lineage>
</organism>
<keyword evidence="8" id="KW-1133">Transmembrane helix</keyword>
<dbReference type="CDD" id="cd00082">
    <property type="entry name" value="HisKA"/>
    <property type="match status" value="1"/>
</dbReference>
<sequence>MKNKIALKIALIYFIIGFLWILFSDQFILSIAGTRNSVTILQTYKGWFFVSITATLLFFLVRKEIIKKNQVEENLIKAKRKAEESDILKSAFLSNMSHEIRTPLNGILGFCELIIDDSFSSDDKKIFAKNINKNGNDLLKLINDVMDISRLKENQFDISKKEFSLNSLLNEIYLEFQQSDKISQCNQVTFSIISEKNNSEVKLFSDPLRFKQVFRNLLNNAFFFTHDGFINFGFEITESGIELFVEDSGCGIDESSKDLIFKPFFKGKNQIVGNSGFGLGLAISKGLITLLGSNLQYTSTINKGSRFYFKIDNKDIISKTPASSPSNKN</sequence>
<dbReference type="InterPro" id="IPR003594">
    <property type="entry name" value="HATPase_dom"/>
</dbReference>
<keyword evidence="4" id="KW-0808">Transferase</keyword>
<feature type="transmembrane region" description="Helical" evidence="8">
    <location>
        <begin position="12"/>
        <end position="32"/>
    </location>
</feature>
<evidence type="ECO:0000256" key="3">
    <source>
        <dbReference type="ARBA" id="ARBA00022553"/>
    </source>
</evidence>
<evidence type="ECO:0000256" key="5">
    <source>
        <dbReference type="ARBA" id="ARBA00022777"/>
    </source>
</evidence>
<evidence type="ECO:0000313" key="10">
    <source>
        <dbReference type="EMBL" id="BBE20355.1"/>
    </source>
</evidence>
<keyword evidence="6" id="KW-0902">Two-component regulatory system</keyword>